<keyword evidence="2" id="KW-0413">Isomerase</keyword>
<dbReference type="GO" id="GO:0004452">
    <property type="term" value="F:isopentenyl-diphosphate delta-isomerase activity"/>
    <property type="evidence" value="ECO:0007669"/>
    <property type="project" value="TreeGrafter"/>
</dbReference>
<organism evidence="2 3">
    <name type="scientific">Aquimarina spongiae</name>
    <dbReference type="NCBI Taxonomy" id="570521"/>
    <lineage>
        <taxon>Bacteria</taxon>
        <taxon>Pseudomonadati</taxon>
        <taxon>Bacteroidota</taxon>
        <taxon>Flavobacteriia</taxon>
        <taxon>Flavobacteriales</taxon>
        <taxon>Flavobacteriaceae</taxon>
        <taxon>Aquimarina</taxon>
    </lineage>
</organism>
<dbReference type="GO" id="GO:0009240">
    <property type="term" value="P:isopentenyl diphosphate biosynthetic process"/>
    <property type="evidence" value="ECO:0007669"/>
    <property type="project" value="TreeGrafter"/>
</dbReference>
<dbReference type="Pfam" id="PF00293">
    <property type="entry name" value="NUDIX"/>
    <property type="match status" value="1"/>
</dbReference>
<reference evidence="3" key="1">
    <citation type="submission" date="2016-11" db="EMBL/GenBank/DDBJ databases">
        <authorList>
            <person name="Varghese N."/>
            <person name="Submissions S."/>
        </authorList>
    </citation>
    <scope>NUCLEOTIDE SEQUENCE [LARGE SCALE GENOMIC DNA]</scope>
    <source>
        <strain evidence="3">DSM 22623</strain>
    </source>
</reference>
<dbReference type="CDD" id="cd04692">
    <property type="entry name" value="NUDIX_Hydrolase"/>
    <property type="match status" value="1"/>
</dbReference>
<protein>
    <submittedName>
        <fullName evidence="2">Isopentenyldiphosphate isomerase</fullName>
    </submittedName>
</protein>
<sequence length="197" mass="22952">MTANALFYFNANIMADELIDILNEHGEATEDVRLKSEAHRLGLYHASVHIWFYTQHKELLFQKRAENKDTYPGLWDISVAGHISAGENPKTSAIREIQEEIGLSIMDHELDFLKIYPSQKRPAPGIIDNEFHHIYLSELKTPITELTLQKEEVSDIQLLRIEEFEEIRKRPLQNQGYVPHDSEYLDLILKEITNRIE</sequence>
<dbReference type="SUPFAM" id="SSF55811">
    <property type="entry name" value="Nudix"/>
    <property type="match status" value="1"/>
</dbReference>
<evidence type="ECO:0000259" key="1">
    <source>
        <dbReference type="PROSITE" id="PS51462"/>
    </source>
</evidence>
<gene>
    <name evidence="2" type="ORF">SAMN04488508_11538</name>
</gene>
<dbReference type="Proteomes" id="UP000184432">
    <property type="component" value="Unassembled WGS sequence"/>
</dbReference>
<dbReference type="STRING" id="570521.SAMN04488508_11538"/>
<dbReference type="EMBL" id="FQYP01000015">
    <property type="protein sequence ID" value="SHJ69046.1"/>
    <property type="molecule type" value="Genomic_DNA"/>
</dbReference>
<dbReference type="PROSITE" id="PS51462">
    <property type="entry name" value="NUDIX"/>
    <property type="match status" value="1"/>
</dbReference>
<feature type="domain" description="Nudix hydrolase" evidence="1">
    <location>
        <begin position="43"/>
        <end position="185"/>
    </location>
</feature>
<evidence type="ECO:0000313" key="3">
    <source>
        <dbReference type="Proteomes" id="UP000184432"/>
    </source>
</evidence>
<dbReference type="GO" id="GO:0005737">
    <property type="term" value="C:cytoplasm"/>
    <property type="evidence" value="ECO:0007669"/>
    <property type="project" value="TreeGrafter"/>
</dbReference>
<accession>A0A1M6LCZ9</accession>
<keyword evidence="3" id="KW-1185">Reference proteome</keyword>
<dbReference type="Gene3D" id="3.90.79.10">
    <property type="entry name" value="Nucleoside Triphosphate Pyrophosphohydrolase"/>
    <property type="match status" value="1"/>
</dbReference>
<proteinExistence type="predicted"/>
<dbReference type="InterPro" id="IPR000086">
    <property type="entry name" value="NUDIX_hydrolase_dom"/>
</dbReference>
<dbReference type="AlphaFoldDB" id="A0A1M6LCZ9"/>
<name>A0A1M6LCZ9_9FLAO</name>
<dbReference type="PANTHER" id="PTHR10885">
    <property type="entry name" value="ISOPENTENYL-DIPHOSPHATE DELTA-ISOMERASE"/>
    <property type="match status" value="1"/>
</dbReference>
<dbReference type="InterPro" id="IPR015797">
    <property type="entry name" value="NUDIX_hydrolase-like_dom_sf"/>
</dbReference>
<dbReference type="PANTHER" id="PTHR10885:SF20">
    <property type="entry name" value="NUDIX HYDROLASE DOMAIN-CONTAINING PROTEIN"/>
    <property type="match status" value="1"/>
</dbReference>
<evidence type="ECO:0000313" key="2">
    <source>
        <dbReference type="EMBL" id="SHJ69046.1"/>
    </source>
</evidence>